<evidence type="ECO:0000313" key="2">
    <source>
        <dbReference type="EMBL" id="KAF1932386.1"/>
    </source>
</evidence>
<dbReference type="Pfam" id="PF24864">
    <property type="entry name" value="DUF7730"/>
    <property type="match status" value="1"/>
</dbReference>
<dbReference type="GeneID" id="54346670"/>
<dbReference type="PANTHER" id="PTHR38790:SF4">
    <property type="entry name" value="2EXR DOMAIN-CONTAINING PROTEIN"/>
    <property type="match status" value="1"/>
</dbReference>
<dbReference type="EMBL" id="ML978959">
    <property type="protein sequence ID" value="KAF1932386.1"/>
    <property type="molecule type" value="Genomic_DNA"/>
</dbReference>
<dbReference type="OrthoDB" id="5413827at2759"/>
<feature type="domain" description="DUF7730" evidence="1">
    <location>
        <begin position="57"/>
        <end position="111"/>
    </location>
</feature>
<name>A0A6A5S1L8_9PLEO</name>
<dbReference type="Proteomes" id="UP000800082">
    <property type="component" value="Unassembled WGS sequence"/>
</dbReference>
<dbReference type="RefSeq" id="XP_033452634.1">
    <property type="nucleotide sequence ID" value="XM_033589023.1"/>
</dbReference>
<dbReference type="AlphaFoldDB" id="A0A6A5S1L8"/>
<sequence length="158" mass="18350">MFANADSPLLRLPPEISNIIFACAVYRPNKMRLYYNSHIEIFRSGFSSHVYKRWHEPIAFSLPQVCRQIYAETVTLIYTINRFSFATHYAMSKWLSKRLPARLEAIKHLELLDEEDDEERADVLQQLKDISCRNLCSLTRNTKTAGVIAPLQAWVQSS</sequence>
<dbReference type="PANTHER" id="PTHR38790">
    <property type="entry name" value="2EXR DOMAIN-CONTAINING PROTEIN-RELATED"/>
    <property type="match status" value="1"/>
</dbReference>
<reference evidence="2" key="1">
    <citation type="journal article" date="2020" name="Stud. Mycol.">
        <title>101 Dothideomycetes genomes: a test case for predicting lifestyles and emergence of pathogens.</title>
        <authorList>
            <person name="Haridas S."/>
            <person name="Albert R."/>
            <person name="Binder M."/>
            <person name="Bloem J."/>
            <person name="Labutti K."/>
            <person name="Salamov A."/>
            <person name="Andreopoulos B."/>
            <person name="Baker S."/>
            <person name="Barry K."/>
            <person name="Bills G."/>
            <person name="Bluhm B."/>
            <person name="Cannon C."/>
            <person name="Castanera R."/>
            <person name="Culley D."/>
            <person name="Daum C."/>
            <person name="Ezra D."/>
            <person name="Gonzalez J."/>
            <person name="Henrissat B."/>
            <person name="Kuo A."/>
            <person name="Liang C."/>
            <person name="Lipzen A."/>
            <person name="Lutzoni F."/>
            <person name="Magnuson J."/>
            <person name="Mondo S."/>
            <person name="Nolan M."/>
            <person name="Ohm R."/>
            <person name="Pangilinan J."/>
            <person name="Park H.-J."/>
            <person name="Ramirez L."/>
            <person name="Alfaro M."/>
            <person name="Sun H."/>
            <person name="Tritt A."/>
            <person name="Yoshinaga Y."/>
            <person name="Zwiers L.-H."/>
            <person name="Turgeon B."/>
            <person name="Goodwin S."/>
            <person name="Spatafora J."/>
            <person name="Crous P."/>
            <person name="Grigoriev I."/>
        </authorList>
    </citation>
    <scope>NUCLEOTIDE SEQUENCE</scope>
    <source>
        <strain evidence="2">CBS 183.55</strain>
    </source>
</reference>
<organism evidence="2 3">
    <name type="scientific">Didymella exigua CBS 183.55</name>
    <dbReference type="NCBI Taxonomy" id="1150837"/>
    <lineage>
        <taxon>Eukaryota</taxon>
        <taxon>Fungi</taxon>
        <taxon>Dikarya</taxon>
        <taxon>Ascomycota</taxon>
        <taxon>Pezizomycotina</taxon>
        <taxon>Dothideomycetes</taxon>
        <taxon>Pleosporomycetidae</taxon>
        <taxon>Pleosporales</taxon>
        <taxon>Pleosporineae</taxon>
        <taxon>Didymellaceae</taxon>
        <taxon>Didymella</taxon>
    </lineage>
</organism>
<accession>A0A6A5S1L8</accession>
<dbReference type="InterPro" id="IPR056632">
    <property type="entry name" value="DUF7730"/>
</dbReference>
<keyword evidence="3" id="KW-1185">Reference proteome</keyword>
<protein>
    <recommendedName>
        <fullName evidence="1">DUF7730 domain-containing protein</fullName>
    </recommendedName>
</protein>
<proteinExistence type="predicted"/>
<evidence type="ECO:0000259" key="1">
    <source>
        <dbReference type="Pfam" id="PF24864"/>
    </source>
</evidence>
<evidence type="ECO:0000313" key="3">
    <source>
        <dbReference type="Proteomes" id="UP000800082"/>
    </source>
</evidence>
<gene>
    <name evidence="2" type="ORF">M421DRAFT_290872</name>
</gene>